<feature type="transmembrane region" description="Helical" evidence="1">
    <location>
        <begin position="365"/>
        <end position="384"/>
    </location>
</feature>
<reference evidence="2 3" key="1">
    <citation type="journal article" date="2015" name="Stand. Genomic Sci.">
        <title>Genomic Encyclopedia of Bacterial and Archaeal Type Strains, Phase III: the genomes of soil and plant-associated and newly described type strains.</title>
        <authorList>
            <person name="Whitman W.B."/>
            <person name="Woyke T."/>
            <person name="Klenk H.P."/>
            <person name="Zhou Y."/>
            <person name="Lilburn T.G."/>
            <person name="Beck B.J."/>
            <person name="De Vos P."/>
            <person name="Vandamme P."/>
            <person name="Eisen J.A."/>
            <person name="Garrity G."/>
            <person name="Hugenholtz P."/>
            <person name="Kyrpides N.C."/>
        </authorList>
    </citation>
    <scope>NUCLEOTIDE SEQUENCE [LARGE SCALE GENOMIC DNA]</scope>
    <source>
        <strain evidence="2 3">CGMCC 1.10124</strain>
    </source>
</reference>
<dbReference type="GeneID" id="38470027"/>
<dbReference type="AlphaFoldDB" id="A0A3M0DRJ8"/>
<gene>
    <name evidence="2" type="ORF">ATH50_1387</name>
</gene>
<dbReference type="Proteomes" id="UP000277326">
    <property type="component" value="Unassembled WGS sequence"/>
</dbReference>
<feature type="transmembrane region" description="Helical" evidence="1">
    <location>
        <begin position="118"/>
        <end position="142"/>
    </location>
</feature>
<protein>
    <submittedName>
        <fullName evidence="2">Uncharacterized protein</fullName>
    </submittedName>
</protein>
<feature type="transmembrane region" description="Helical" evidence="1">
    <location>
        <begin position="187"/>
        <end position="207"/>
    </location>
</feature>
<keyword evidence="1" id="KW-0472">Membrane</keyword>
<keyword evidence="1" id="KW-0812">Transmembrane</keyword>
<evidence type="ECO:0000313" key="2">
    <source>
        <dbReference type="EMBL" id="RMB24147.1"/>
    </source>
</evidence>
<feature type="transmembrane region" description="Helical" evidence="1">
    <location>
        <begin position="38"/>
        <end position="59"/>
    </location>
</feature>
<feature type="transmembrane region" description="Helical" evidence="1">
    <location>
        <begin position="263"/>
        <end position="283"/>
    </location>
</feature>
<evidence type="ECO:0000313" key="3">
    <source>
        <dbReference type="Proteomes" id="UP000277326"/>
    </source>
</evidence>
<evidence type="ECO:0000256" key="1">
    <source>
        <dbReference type="SAM" id="Phobius"/>
    </source>
</evidence>
<feature type="transmembrane region" description="Helical" evidence="1">
    <location>
        <begin position="438"/>
        <end position="458"/>
    </location>
</feature>
<feature type="transmembrane region" description="Helical" evidence="1">
    <location>
        <begin position="80"/>
        <end position="106"/>
    </location>
</feature>
<dbReference type="EMBL" id="REFS01000002">
    <property type="protein sequence ID" value="RMB24147.1"/>
    <property type="molecule type" value="Genomic_DNA"/>
</dbReference>
<proteinExistence type="predicted"/>
<dbReference type="RefSeq" id="WP_241966788.1">
    <property type="nucleotide sequence ID" value="NZ_CP034145.1"/>
</dbReference>
<sequence>MSTLVHGSGLLVAVDTIRAVVAHVTGLSDAVGATPVPSWLTVVTGGVLVGASFLFNSLLTDHEAIRAVNGWRVSLPSPDALDRFLSASLSAAGVAGLTLVLLASVLGPADPTTNVAVLVVWVGWWAGYATTTYLLGNTWPAVNPWRMLARRLPSAGRSLPEQYGVWPSVVGLLLLVWIEVVSPLATAPTALAGLIVGYTALTLAGASRYGTDAWFERVDPIARVFRLYGRLAPFQRTNAGVAFRLPGAALTDDTPTRPPGSTAFVVALLWVTTFDGLVATPAWNTVARSVLAPLDPTGLAGRVAVSLFYLLALVVGFGGFLGAYRFAAARSRTTVDSFLAPAAIERWFAPSLLPIAAGYHLAHSLGYVVTLSPALVGALAAPFGGVGTVRVAILPAWFGTAQLAVVVLGHLLAVWVAHALAMDLFPGVLRPIRSQYPFVVVMVGYTMTSAWVVGQPVVAPVYL</sequence>
<feature type="transmembrane region" description="Helical" evidence="1">
    <location>
        <begin position="396"/>
        <end position="417"/>
    </location>
</feature>
<feature type="transmembrane region" description="Helical" evidence="1">
    <location>
        <begin position="303"/>
        <end position="324"/>
    </location>
</feature>
<keyword evidence="1" id="KW-1133">Transmembrane helix</keyword>
<accession>A0A3M0DRJ8</accession>
<organism evidence="2 3">
    <name type="scientific">Haloplanus aerogenes</name>
    <dbReference type="NCBI Taxonomy" id="660522"/>
    <lineage>
        <taxon>Archaea</taxon>
        <taxon>Methanobacteriati</taxon>
        <taxon>Methanobacteriota</taxon>
        <taxon>Stenosarchaea group</taxon>
        <taxon>Halobacteria</taxon>
        <taxon>Halobacteriales</taxon>
        <taxon>Haloferacaceae</taxon>
        <taxon>Haloplanus</taxon>
    </lineage>
</organism>
<feature type="transmembrane region" description="Helical" evidence="1">
    <location>
        <begin position="163"/>
        <end position="181"/>
    </location>
</feature>
<name>A0A3M0DRJ8_9EURY</name>
<comment type="caution">
    <text evidence="2">The sequence shown here is derived from an EMBL/GenBank/DDBJ whole genome shotgun (WGS) entry which is preliminary data.</text>
</comment>